<dbReference type="NCBIfam" id="TIGR00455">
    <property type="entry name" value="apsK"/>
    <property type="match status" value="1"/>
</dbReference>
<feature type="active site" evidence="9">
    <location>
        <position position="198"/>
    </location>
</feature>
<dbReference type="InterPro" id="IPR002650">
    <property type="entry name" value="Sulphate_adenylyltransferase"/>
</dbReference>
<dbReference type="Proteomes" id="UP000076837">
    <property type="component" value="Unassembled WGS sequence"/>
</dbReference>
<dbReference type="GO" id="GO:0005524">
    <property type="term" value="F:ATP binding"/>
    <property type="evidence" value="ECO:0007669"/>
    <property type="project" value="UniProtKB-KW"/>
</dbReference>
<evidence type="ECO:0000256" key="9">
    <source>
        <dbReference type="HAMAP-Rule" id="MF_03106"/>
    </source>
</evidence>
<evidence type="ECO:0000259" key="10">
    <source>
        <dbReference type="Pfam" id="PF01583"/>
    </source>
</evidence>
<evidence type="ECO:0000259" key="11">
    <source>
        <dbReference type="Pfam" id="PF01747"/>
    </source>
</evidence>
<feature type="site" description="Transition state stabilizer" evidence="9">
    <location>
        <position position="203"/>
    </location>
</feature>
<dbReference type="Gene3D" id="3.40.50.620">
    <property type="entry name" value="HUPs"/>
    <property type="match status" value="1"/>
</dbReference>
<dbReference type="EC" id="2.7.7.4" evidence="9"/>
<feature type="domain" description="ATP-sulfurylase PUA-like" evidence="12">
    <location>
        <begin position="4"/>
        <end position="164"/>
    </location>
</feature>
<gene>
    <name evidence="13" type="primary">met3</name>
    <name evidence="9" type="synonym">MET3</name>
    <name evidence="13" type="ORF">ST47_g8379</name>
</gene>
<dbReference type="InterPro" id="IPR024951">
    <property type="entry name" value="Sulfurylase_cat_dom"/>
</dbReference>
<comment type="pathway">
    <text evidence="9">Sulfur metabolism; hydrogen sulfide biosynthesis; sulfite from sulfate: step 1/3.</text>
</comment>
<feature type="active site" evidence="9">
    <location>
        <position position="199"/>
    </location>
</feature>
<dbReference type="NCBIfam" id="TIGR00339">
    <property type="entry name" value="sopT"/>
    <property type="match status" value="1"/>
</dbReference>
<evidence type="ECO:0000256" key="8">
    <source>
        <dbReference type="ARBA" id="ARBA00062002"/>
    </source>
</evidence>
<dbReference type="GO" id="GO:0005737">
    <property type="term" value="C:cytoplasm"/>
    <property type="evidence" value="ECO:0007669"/>
    <property type="project" value="UniProtKB-SubCell"/>
</dbReference>
<dbReference type="SUPFAM" id="SSF52374">
    <property type="entry name" value="Nucleotidylyl transferase"/>
    <property type="match status" value="1"/>
</dbReference>
<dbReference type="CDD" id="cd02027">
    <property type="entry name" value="APSK"/>
    <property type="match status" value="1"/>
</dbReference>
<dbReference type="SUPFAM" id="SSF52540">
    <property type="entry name" value="P-loop containing nucleoside triphosphate hydrolases"/>
    <property type="match status" value="1"/>
</dbReference>
<keyword evidence="5 9" id="KW-0548">Nucleotidyltransferase</keyword>
<feature type="binding site" evidence="9">
    <location>
        <position position="333"/>
    </location>
    <ligand>
        <name>ATP</name>
        <dbReference type="ChEBI" id="CHEBI:30616"/>
    </ligand>
</feature>
<dbReference type="NCBIfam" id="NF004040">
    <property type="entry name" value="PRK05537.1"/>
    <property type="match status" value="1"/>
</dbReference>
<dbReference type="FunFam" id="3.40.50.620:FF:000052">
    <property type="entry name" value="Sulfate adenylyltransferase"/>
    <property type="match status" value="1"/>
</dbReference>
<dbReference type="Pfam" id="PF01747">
    <property type="entry name" value="ATP-sulfurylase"/>
    <property type="match status" value="1"/>
</dbReference>
<evidence type="ECO:0000259" key="12">
    <source>
        <dbReference type="Pfam" id="PF14306"/>
    </source>
</evidence>
<keyword evidence="9" id="KW-0486">Methionine biosynthesis</keyword>
<dbReference type="InterPro" id="IPR015947">
    <property type="entry name" value="PUA-like_sf"/>
</dbReference>
<evidence type="ECO:0000256" key="3">
    <source>
        <dbReference type="ARBA" id="ARBA00022533"/>
    </source>
</evidence>
<dbReference type="EMBL" id="JYNV01000279">
    <property type="protein sequence ID" value="KZM20510.1"/>
    <property type="molecule type" value="Genomic_DNA"/>
</dbReference>
<evidence type="ECO:0000256" key="5">
    <source>
        <dbReference type="ARBA" id="ARBA00022695"/>
    </source>
</evidence>
<feature type="binding site" evidence="9">
    <location>
        <begin position="434"/>
        <end position="437"/>
    </location>
    <ligand>
        <name>3'-phosphoadenylyl sulfate</name>
        <dbReference type="ChEBI" id="CHEBI:58339"/>
        <note>allosteric inhibitor</note>
    </ligand>
</feature>
<dbReference type="GO" id="GO:0019344">
    <property type="term" value="P:cysteine biosynthetic process"/>
    <property type="evidence" value="ECO:0007669"/>
    <property type="project" value="UniProtKB-KW"/>
</dbReference>
<name>A0A162ZB42_DIDRA</name>
<comment type="domain">
    <text evidence="9">The adenylyl-sulfate kinase (APS kinase) is non-functional. It is involved in allosteric regulation by PAPS. PAPS binding induces a large rotational rearrangement of domains lowering the substrate affinity of the enzyme.</text>
</comment>
<feature type="binding site" evidence="9">
    <location>
        <position position="199"/>
    </location>
    <ligand>
        <name>sulfate</name>
        <dbReference type="ChEBI" id="CHEBI:16189"/>
    </ligand>
</feature>
<dbReference type="InterPro" id="IPR027417">
    <property type="entry name" value="P-loop_NTPase"/>
</dbReference>
<feature type="binding site" evidence="9">
    <location>
        <position position="295"/>
    </location>
    <ligand>
        <name>sulfate</name>
        <dbReference type="ChEBI" id="CHEBI:16189"/>
    </ligand>
</feature>
<comment type="caution">
    <text evidence="13">The sequence shown here is derived from an EMBL/GenBank/DDBJ whole genome shotgun (WGS) entry which is preliminary data.</text>
</comment>
<keyword evidence="7 9" id="KW-0067">ATP-binding</keyword>
<dbReference type="FunFam" id="3.40.50.300:FF:000802">
    <property type="entry name" value="Sulfate adenylyltransferase"/>
    <property type="match status" value="1"/>
</dbReference>
<dbReference type="Pfam" id="PF01583">
    <property type="entry name" value="APS_kinase"/>
    <property type="match status" value="1"/>
</dbReference>
<dbReference type="STRING" id="5454.A0A162ZB42"/>
<feature type="binding site" evidence="9">
    <location>
        <begin position="197"/>
        <end position="200"/>
    </location>
    <ligand>
        <name>ATP</name>
        <dbReference type="ChEBI" id="CHEBI:30616"/>
    </ligand>
</feature>
<dbReference type="HAMAP" id="MF_03106">
    <property type="entry name" value="Sulf_adenylyltr_euk"/>
    <property type="match status" value="1"/>
</dbReference>
<evidence type="ECO:0000313" key="14">
    <source>
        <dbReference type="Proteomes" id="UP000076837"/>
    </source>
</evidence>
<dbReference type="Gene3D" id="3.10.400.10">
    <property type="entry name" value="Sulfate adenylyltransferase"/>
    <property type="match status" value="1"/>
</dbReference>
<evidence type="ECO:0000256" key="6">
    <source>
        <dbReference type="ARBA" id="ARBA00022741"/>
    </source>
</evidence>
<dbReference type="GO" id="GO:0004020">
    <property type="term" value="F:adenylylsulfate kinase activity"/>
    <property type="evidence" value="ECO:0007669"/>
    <property type="project" value="UniProtKB-EC"/>
</dbReference>
<feature type="region of interest" description="N-terminal" evidence="9">
    <location>
        <begin position="1"/>
        <end position="169"/>
    </location>
</feature>
<feature type="domain" description="APS kinase" evidence="10">
    <location>
        <begin position="395"/>
        <end position="547"/>
    </location>
</feature>
<sequence length="573" mass="63704">MANTPHGGVLKDLIARDAPRRKELFAEAETLPAIVLSERQLCDLELILNGGFSPLEGFLNQKDYDSVVQTERLSDGNVFAMPITLDVAQQTIDELGVKAGARIALRDFRDDRNLAIITVDDVYRPNKSDEAKKVFGGDAEHPAVKYLHESVHDLYVGGKLEAIDRLEHYDYVSLRFTPAELRSHFDKLGWSKVVAFQTRNPMHRAHRELTVRAARARQANVLIHPVVGLTKPGDIDHFTRVRVYQALLPRYPNGMAALALLPLAMRMGGPREAIWHAVIRKNFGATHFIVGRDHAGPGKNSKGDEFYGPYDAQDAVEKYKDELGIEVVPFQMMTYLPDTDEYKPKDEVAQGIKTLDISGTELRKRLRTGQEIPEWFSYPEVVRVLRESHPPRSKQGFTVFLTGYQNSGKDAIARALNVTLNQQGGRSVSLLLGDTVRSELSSELGFSRQDRDTNIARIAFVASELTKSGAAVIAAPIAPFEGSRKSAKELVEKYGSFYLIHVATPLEYCEKTDKRGIYAKARAGEVKGFTGVDDPYEAPTNADLTIDISKSNVRTAVHQIVLLLEASGLLEQL</sequence>
<comment type="subunit">
    <text evidence="8 9">Homohexamer. Dimer of trimers.</text>
</comment>
<evidence type="ECO:0000256" key="7">
    <source>
        <dbReference type="ARBA" id="ARBA00022840"/>
    </source>
</evidence>
<dbReference type="AlphaFoldDB" id="A0A162ZB42"/>
<keyword evidence="13" id="KW-0418">Kinase</keyword>
<comment type="similarity">
    <text evidence="9">In the C-terminal section; belongs to the APS kinase family.</text>
</comment>
<feature type="binding site" evidence="9">
    <location>
        <begin position="291"/>
        <end position="294"/>
    </location>
    <ligand>
        <name>ATP</name>
        <dbReference type="ChEBI" id="CHEBI:30616"/>
    </ligand>
</feature>
<comment type="function">
    <text evidence="9">Catalyzes the first intracellular reaction of sulfate assimilation, forming adenosine-5'-phosphosulfate (APS) from inorganic sulfate and ATP. Plays an important role in sulfate activation as a component of the biosynthesis pathway of sulfur-containing amino acids.</text>
</comment>
<dbReference type="FunFam" id="3.10.400.10:FF:000003">
    <property type="entry name" value="Sulfate adenylyltransferase"/>
    <property type="match status" value="1"/>
</dbReference>
<evidence type="ECO:0000313" key="13">
    <source>
        <dbReference type="EMBL" id="KZM20510.1"/>
    </source>
</evidence>
<protein>
    <recommendedName>
        <fullName evidence="9">Sulfate adenylyltransferase</fullName>
        <ecNumber evidence="9">2.7.7.4</ecNumber>
    </recommendedName>
    <alternativeName>
        <fullName evidence="9">ATP-sulfurylase</fullName>
    </alternativeName>
    <alternativeName>
        <fullName evidence="9">Sulfate adenylate transferase</fullName>
        <shortName evidence="9">SAT</shortName>
    </alternativeName>
</protein>
<dbReference type="PANTHER" id="PTHR42700:SF1">
    <property type="entry name" value="SULFATE ADENYLYLTRANSFERASE"/>
    <property type="match status" value="1"/>
</dbReference>
<comment type="subcellular location">
    <subcellularLocation>
        <location evidence="9">Cytoplasm</location>
    </subcellularLocation>
</comment>
<feature type="region of interest" description="Allosteric regulation domain; adenylyl-sulfate kinase-like" evidence="9">
    <location>
        <begin position="395"/>
        <end position="573"/>
    </location>
</feature>
<dbReference type="InterPro" id="IPR002891">
    <property type="entry name" value="APS"/>
</dbReference>
<dbReference type="Pfam" id="PF14306">
    <property type="entry name" value="PUA_2"/>
    <property type="match status" value="1"/>
</dbReference>
<dbReference type="PANTHER" id="PTHR42700">
    <property type="entry name" value="SULFATE ADENYLYLTRANSFERASE"/>
    <property type="match status" value="1"/>
</dbReference>
<dbReference type="InterPro" id="IPR027535">
    <property type="entry name" value="Sulf_adenylyltr_euk"/>
</dbReference>
<comment type="activity regulation">
    <text evidence="9">Allosterically inhibited by 3'-phosphoadenosine 5'-phosphosulfate (PAPS).</text>
</comment>
<evidence type="ECO:0000256" key="2">
    <source>
        <dbReference type="ARBA" id="ARBA00022490"/>
    </source>
</evidence>
<feature type="site" description="Transition state stabilizer" evidence="9">
    <location>
        <position position="206"/>
    </location>
</feature>
<dbReference type="CDD" id="cd00517">
    <property type="entry name" value="ATPS"/>
    <property type="match status" value="1"/>
</dbReference>
<accession>A0A162ZB42</accession>
<dbReference type="OrthoDB" id="468at2759"/>
<keyword evidence="9" id="KW-0198">Cysteine biosynthesis</keyword>
<comment type="caution">
    <text evidence="9">Lacks conserved residue(s) required for the propagation of feature annotation.</text>
</comment>
<dbReference type="GO" id="GO:0070814">
    <property type="term" value="P:hydrogen sulfide biosynthetic process"/>
    <property type="evidence" value="ECO:0007669"/>
    <property type="project" value="UniProtKB-UniRule"/>
</dbReference>
<dbReference type="InterPro" id="IPR014729">
    <property type="entry name" value="Rossmann-like_a/b/a_fold"/>
</dbReference>
<dbReference type="SUPFAM" id="SSF88697">
    <property type="entry name" value="PUA domain-like"/>
    <property type="match status" value="1"/>
</dbReference>
<dbReference type="InterPro" id="IPR059117">
    <property type="entry name" value="APS_kinase_dom"/>
</dbReference>
<keyword evidence="4 9" id="KW-0808">Transferase</keyword>
<dbReference type="GO" id="GO:0009086">
    <property type="term" value="P:methionine biosynthetic process"/>
    <property type="evidence" value="ECO:0007669"/>
    <property type="project" value="UniProtKB-KW"/>
</dbReference>
<keyword evidence="2 9" id="KW-0963">Cytoplasm</keyword>
<comment type="similarity">
    <text evidence="9">In the N-terminal section; belongs to the sulfate adenylyltransferase family.</text>
</comment>
<dbReference type="GO" id="GO:0004781">
    <property type="term" value="F:sulfate adenylyltransferase (ATP) activity"/>
    <property type="evidence" value="ECO:0007669"/>
    <property type="project" value="UniProtKB-UniRule"/>
</dbReference>
<evidence type="ECO:0000256" key="4">
    <source>
        <dbReference type="ARBA" id="ARBA00022679"/>
    </source>
</evidence>
<dbReference type="Gene3D" id="3.40.50.300">
    <property type="entry name" value="P-loop containing nucleotide triphosphate hydrolases"/>
    <property type="match status" value="1"/>
</dbReference>
<feature type="domain" description="Sulphate adenylyltransferase catalytic" evidence="11">
    <location>
        <begin position="173"/>
        <end position="387"/>
    </location>
</feature>
<dbReference type="GO" id="GO:0010134">
    <property type="term" value="P:sulfate assimilation via adenylyl sulfate reduction"/>
    <property type="evidence" value="ECO:0007669"/>
    <property type="project" value="TreeGrafter"/>
</dbReference>
<feature type="active site" evidence="9">
    <location>
        <position position="200"/>
    </location>
</feature>
<proteinExistence type="inferred from homology"/>
<evidence type="ECO:0000256" key="1">
    <source>
        <dbReference type="ARBA" id="ARBA00001823"/>
    </source>
</evidence>
<organism evidence="13 14">
    <name type="scientific">Didymella rabiei</name>
    <name type="common">Chickpea ascochyta blight fungus</name>
    <name type="synonym">Mycosphaerella rabiei</name>
    <dbReference type="NCBI Taxonomy" id="5454"/>
    <lineage>
        <taxon>Eukaryota</taxon>
        <taxon>Fungi</taxon>
        <taxon>Dikarya</taxon>
        <taxon>Ascomycota</taxon>
        <taxon>Pezizomycotina</taxon>
        <taxon>Dothideomycetes</taxon>
        <taxon>Pleosporomycetidae</taxon>
        <taxon>Pleosporales</taxon>
        <taxon>Pleosporineae</taxon>
        <taxon>Didymellaceae</taxon>
        <taxon>Ascochyta</taxon>
    </lineage>
</organism>
<dbReference type="UniPathway" id="UPA00140">
    <property type="reaction ID" value="UER00204"/>
</dbReference>
<keyword evidence="3 9" id="KW-0021">Allosteric enzyme</keyword>
<feature type="site" description="Induces change in substrate recognition on ATP binding" evidence="9">
    <location>
        <position position="330"/>
    </location>
</feature>
<comment type="catalytic activity">
    <reaction evidence="9">
        <text>sulfate + ATP + H(+) = adenosine 5'-phosphosulfate + diphosphate</text>
        <dbReference type="Rhea" id="RHEA:18133"/>
        <dbReference type="ChEBI" id="CHEBI:15378"/>
        <dbReference type="ChEBI" id="CHEBI:16189"/>
        <dbReference type="ChEBI" id="CHEBI:30616"/>
        <dbReference type="ChEBI" id="CHEBI:33019"/>
        <dbReference type="ChEBI" id="CHEBI:58243"/>
        <dbReference type="EC" id="2.7.7.4"/>
    </reaction>
</comment>
<dbReference type="InterPro" id="IPR025980">
    <property type="entry name" value="ATP-Sase_PUA-like_dom"/>
</dbReference>
<keyword evidence="6 9" id="KW-0547">Nucleotide-binding</keyword>
<keyword evidence="9" id="KW-0028">Amino-acid biosynthesis</keyword>
<comment type="catalytic activity">
    <reaction evidence="1">
        <text>adenosine 5'-phosphosulfate + ATP = 3'-phosphoadenylyl sulfate + ADP + H(+)</text>
        <dbReference type="Rhea" id="RHEA:24152"/>
        <dbReference type="ChEBI" id="CHEBI:15378"/>
        <dbReference type="ChEBI" id="CHEBI:30616"/>
        <dbReference type="ChEBI" id="CHEBI:58243"/>
        <dbReference type="ChEBI" id="CHEBI:58339"/>
        <dbReference type="ChEBI" id="CHEBI:456216"/>
        <dbReference type="EC" id="2.7.1.25"/>
    </reaction>
</comment>
<dbReference type="InterPro" id="IPR050512">
    <property type="entry name" value="Sulf_AdTrans/APS_kinase"/>
</dbReference>
<feature type="binding site" evidence="9">
    <location>
        <position position="515"/>
    </location>
    <ligand>
        <name>3'-phosphoadenylyl sulfate</name>
        <dbReference type="ChEBI" id="CHEBI:58339"/>
        <note>allosteric inhibitor</note>
    </ligand>
</feature>
<dbReference type="GO" id="GO:0019379">
    <property type="term" value="P:sulfate assimilation, phosphoadenylyl sulfate reduction by phosphoadenylyl-sulfate reductase (thioredoxin)"/>
    <property type="evidence" value="ECO:0007669"/>
    <property type="project" value="TreeGrafter"/>
</dbReference>
<keyword evidence="14" id="KW-1185">Reference proteome</keyword>
<dbReference type="UniPathway" id="UPA00097"/>
<reference evidence="13 14" key="1">
    <citation type="journal article" date="2016" name="Sci. Rep.">
        <title>Draft genome sequencing and secretome analysis of fungal phytopathogen Ascochyta rabiei provides insight into the necrotrophic effector repertoire.</title>
        <authorList>
            <person name="Verma S."/>
            <person name="Gazara R.K."/>
            <person name="Nizam S."/>
            <person name="Parween S."/>
            <person name="Chattopadhyay D."/>
            <person name="Verma P.K."/>
        </authorList>
    </citation>
    <scope>NUCLEOTIDE SEQUENCE [LARGE SCALE GENOMIC DNA]</scope>
    <source>
        <strain evidence="13 14">ArDII</strain>
    </source>
</reference>
<feature type="binding site" evidence="9">
    <location>
        <position position="197"/>
    </location>
    <ligand>
        <name>sulfate</name>
        <dbReference type="ChEBI" id="CHEBI:16189"/>
    </ligand>
</feature>